<evidence type="ECO:0000256" key="1">
    <source>
        <dbReference type="SAM" id="MobiDB-lite"/>
    </source>
</evidence>
<feature type="compositionally biased region" description="Pro residues" evidence="1">
    <location>
        <begin position="72"/>
        <end position="99"/>
    </location>
</feature>
<proteinExistence type="predicted"/>
<feature type="region of interest" description="Disordered" evidence="1">
    <location>
        <begin position="44"/>
        <end position="143"/>
    </location>
</feature>
<organism evidence="2">
    <name type="scientific">Arundo donax</name>
    <name type="common">Giant reed</name>
    <name type="synonym">Donax arundinaceus</name>
    <dbReference type="NCBI Taxonomy" id="35708"/>
    <lineage>
        <taxon>Eukaryota</taxon>
        <taxon>Viridiplantae</taxon>
        <taxon>Streptophyta</taxon>
        <taxon>Embryophyta</taxon>
        <taxon>Tracheophyta</taxon>
        <taxon>Spermatophyta</taxon>
        <taxon>Magnoliopsida</taxon>
        <taxon>Liliopsida</taxon>
        <taxon>Poales</taxon>
        <taxon>Poaceae</taxon>
        <taxon>PACMAD clade</taxon>
        <taxon>Arundinoideae</taxon>
        <taxon>Arundineae</taxon>
        <taxon>Arundo</taxon>
    </lineage>
</organism>
<protein>
    <submittedName>
        <fullName evidence="2">Uncharacterized protein</fullName>
    </submittedName>
</protein>
<evidence type="ECO:0000313" key="2">
    <source>
        <dbReference type="EMBL" id="JAE19659.1"/>
    </source>
</evidence>
<sequence length="143" mass="15631">MPASSSSGGSGCGTHSLPASSPPPRAMKRELAFALRSLSEISLPRAAPAPAAPSLPSPTHHRHHLSRGARGPIPPPPPPISSPRPHSPSTPSRQSPPSPSFTRPMDPILPPQMTRQRLMNPMPPRRTWWKPPNHRTLRLQHWR</sequence>
<accession>A0A0A9G8A3</accession>
<dbReference type="EMBL" id="GBRH01178237">
    <property type="protein sequence ID" value="JAE19659.1"/>
    <property type="molecule type" value="Transcribed_RNA"/>
</dbReference>
<dbReference type="AlphaFoldDB" id="A0A0A9G8A3"/>
<reference evidence="2" key="1">
    <citation type="submission" date="2014-09" db="EMBL/GenBank/DDBJ databases">
        <authorList>
            <person name="Magalhaes I.L.F."/>
            <person name="Oliveira U."/>
            <person name="Santos F.R."/>
            <person name="Vidigal T.H.D.A."/>
            <person name="Brescovit A.D."/>
            <person name="Santos A.J."/>
        </authorList>
    </citation>
    <scope>NUCLEOTIDE SEQUENCE</scope>
    <source>
        <tissue evidence="2">Shoot tissue taken approximately 20 cm above the soil surface</tissue>
    </source>
</reference>
<feature type="region of interest" description="Disordered" evidence="1">
    <location>
        <begin position="1"/>
        <end position="31"/>
    </location>
</feature>
<feature type="compositionally biased region" description="Basic residues" evidence="1">
    <location>
        <begin position="132"/>
        <end position="143"/>
    </location>
</feature>
<name>A0A0A9G8A3_ARUDO</name>
<reference evidence="2" key="2">
    <citation type="journal article" date="2015" name="Data Brief">
        <title>Shoot transcriptome of the giant reed, Arundo donax.</title>
        <authorList>
            <person name="Barrero R.A."/>
            <person name="Guerrero F.D."/>
            <person name="Moolhuijzen P."/>
            <person name="Goolsby J.A."/>
            <person name="Tidwell J."/>
            <person name="Bellgard S.E."/>
            <person name="Bellgard M.I."/>
        </authorList>
    </citation>
    <scope>NUCLEOTIDE SEQUENCE</scope>
    <source>
        <tissue evidence="2">Shoot tissue taken approximately 20 cm above the soil surface</tissue>
    </source>
</reference>